<evidence type="ECO:0000256" key="1">
    <source>
        <dbReference type="ARBA" id="ARBA00004167"/>
    </source>
</evidence>
<reference evidence="10" key="2">
    <citation type="journal article" date="2024" name="Toxins">
        <title>Genome Sequence Analysis of Native Xenorhabdus Strains Isolated from Entomopathogenic Nematodes in Argentina.</title>
        <authorList>
            <person name="Palma L."/>
            <person name="Frizzo L."/>
            <person name="Kaiser S."/>
            <person name="Berry C."/>
            <person name="Caballero P."/>
            <person name="Bode H.B."/>
            <person name="Del Valle E.E."/>
        </authorList>
    </citation>
    <scope>NUCLEOTIDE SEQUENCE</scope>
    <source>
        <strain evidence="10">M</strain>
    </source>
</reference>
<evidence type="ECO:0000256" key="7">
    <source>
        <dbReference type="ARBA" id="ARBA00023186"/>
    </source>
</evidence>
<keyword evidence="7" id="KW-0143">Chaperone</keyword>
<evidence type="ECO:0000256" key="2">
    <source>
        <dbReference type="ARBA" id="ARBA00004236"/>
    </source>
</evidence>
<feature type="domain" description="Ancillary SecYEG translocon subunit/Cell division coordinator CpoB TPR" evidence="9">
    <location>
        <begin position="15"/>
        <end position="205"/>
    </location>
</feature>
<gene>
    <name evidence="10" type="ORF">ID854_10510</name>
</gene>
<accession>A0AAW3YV17</accession>
<comment type="caution">
    <text evidence="10">The sequence shown here is derived from an EMBL/GenBank/DDBJ whole genome shotgun (WGS) entry which is preliminary data.</text>
</comment>
<dbReference type="PIRSF" id="PIRSF006170">
    <property type="entry name" value="YfgM"/>
    <property type="match status" value="1"/>
</dbReference>
<evidence type="ECO:0000256" key="3">
    <source>
        <dbReference type="ARBA" id="ARBA00022475"/>
    </source>
</evidence>
<dbReference type="PANTHER" id="PTHR38035">
    <property type="entry name" value="UPF0070 PROTEIN YFGM"/>
    <property type="match status" value="1"/>
</dbReference>
<proteinExistence type="predicted"/>
<keyword evidence="3" id="KW-1003">Cell membrane</keyword>
<dbReference type="GeneID" id="97123231"/>
<dbReference type="PANTHER" id="PTHR38035:SF1">
    <property type="entry name" value="ANCILLARY SECYEG TRANSLOCON SUBUNIT"/>
    <property type="match status" value="1"/>
</dbReference>
<dbReference type="InterPro" id="IPR018704">
    <property type="entry name" value="SecYEG/CpoB_TPR"/>
</dbReference>
<evidence type="ECO:0000256" key="6">
    <source>
        <dbReference type="ARBA" id="ARBA00023136"/>
    </source>
</evidence>
<reference evidence="10" key="1">
    <citation type="submission" date="2020-09" db="EMBL/GenBank/DDBJ databases">
        <authorList>
            <person name="Palma L."/>
            <person name="Caballero P."/>
            <person name="Berry C."/>
            <person name="Del Valle E."/>
        </authorList>
    </citation>
    <scope>NUCLEOTIDE SEQUENCE</scope>
    <source>
        <strain evidence="10">M</strain>
    </source>
</reference>
<dbReference type="InterPro" id="IPR026039">
    <property type="entry name" value="YfgM"/>
</dbReference>
<evidence type="ECO:0000256" key="8">
    <source>
        <dbReference type="SAM" id="Phobius"/>
    </source>
</evidence>
<dbReference type="Pfam" id="PF09976">
    <property type="entry name" value="TPR_21"/>
    <property type="match status" value="1"/>
</dbReference>
<dbReference type="Proteomes" id="UP001193920">
    <property type="component" value="Unassembled WGS sequence"/>
</dbReference>
<sequence length="206" mass="22661">MEVYTTETEQVNAIKRFFATNGKYLAVGLFLGIGALVGWNYWQNHQTNRLHETAAEFDKLNQSLITDPAANIASVENFANQTNNIYGVMAEFELAKNAIEKNDLAQAEKSLLIASGKVKDENIQALANLRLSRVQLAEDKTDAALKTLEQVKGKSWQVIVEDIRGDALAKKGDLAGARAAYSKGLGYDGSPRVKDLIQMKLNDLSN</sequence>
<evidence type="ECO:0000256" key="5">
    <source>
        <dbReference type="ARBA" id="ARBA00022989"/>
    </source>
</evidence>
<evidence type="ECO:0000256" key="4">
    <source>
        <dbReference type="ARBA" id="ARBA00022692"/>
    </source>
</evidence>
<dbReference type="RefSeq" id="WP_038234518.1">
    <property type="nucleotide sequence ID" value="NZ_CAWNPE010000001.1"/>
</dbReference>
<evidence type="ECO:0000313" key="10">
    <source>
        <dbReference type="EMBL" id="MBD2800874.1"/>
    </source>
</evidence>
<dbReference type="GO" id="GO:0005886">
    <property type="term" value="C:plasma membrane"/>
    <property type="evidence" value="ECO:0007669"/>
    <property type="project" value="UniProtKB-SubCell"/>
</dbReference>
<keyword evidence="6 8" id="KW-0472">Membrane</keyword>
<name>A0AAW3YV17_9GAMM</name>
<keyword evidence="5 8" id="KW-1133">Transmembrane helix</keyword>
<dbReference type="GO" id="GO:0044877">
    <property type="term" value="F:protein-containing complex binding"/>
    <property type="evidence" value="ECO:0007669"/>
    <property type="project" value="InterPro"/>
</dbReference>
<dbReference type="AlphaFoldDB" id="A0AAW3YV17"/>
<keyword evidence="4 8" id="KW-0812">Transmembrane</keyword>
<organism evidence="10">
    <name type="scientific">Xenorhabdus szentirmaii</name>
    <dbReference type="NCBI Taxonomy" id="290112"/>
    <lineage>
        <taxon>Bacteria</taxon>
        <taxon>Pseudomonadati</taxon>
        <taxon>Pseudomonadota</taxon>
        <taxon>Gammaproteobacteria</taxon>
        <taxon>Enterobacterales</taxon>
        <taxon>Morganellaceae</taxon>
        <taxon>Xenorhabdus</taxon>
    </lineage>
</organism>
<feature type="transmembrane region" description="Helical" evidence="8">
    <location>
        <begin position="24"/>
        <end position="42"/>
    </location>
</feature>
<dbReference type="EMBL" id="JACXBF010000223">
    <property type="protein sequence ID" value="MBD2800874.1"/>
    <property type="molecule type" value="Genomic_DNA"/>
</dbReference>
<evidence type="ECO:0000259" key="9">
    <source>
        <dbReference type="Pfam" id="PF09976"/>
    </source>
</evidence>
<protein>
    <submittedName>
        <fullName evidence="10">YfgM family protein</fullName>
    </submittedName>
</protein>
<comment type="subcellular location">
    <subcellularLocation>
        <location evidence="2">Cell membrane</location>
    </subcellularLocation>
    <subcellularLocation>
        <location evidence="1">Membrane</location>
        <topology evidence="1">Single-pass membrane protein</topology>
    </subcellularLocation>
</comment>